<name>A0A4R0HXB9_9ENTR</name>
<sequence length="128" mass="14766">MPSIKLMGDGYEPQVWQEGDRLTYSLPVDSGFLSFDFSFDICRSDLDVLRRNDYRRAALEIIAHTLLQYSTLKGNARFTQSDFDKLIADTLHSTHDFLQTFIAHISREHNIGIEHYINEILSRRAAAD</sequence>
<gene>
    <name evidence="1" type="ORF">E0L21_02595</name>
</gene>
<keyword evidence="2" id="KW-1185">Reference proteome</keyword>
<organism evidence="1 2">
    <name type="scientific">Kosakonia quasisacchari</name>
    <dbReference type="NCBI Taxonomy" id="2529380"/>
    <lineage>
        <taxon>Bacteria</taxon>
        <taxon>Pseudomonadati</taxon>
        <taxon>Pseudomonadota</taxon>
        <taxon>Gammaproteobacteria</taxon>
        <taxon>Enterobacterales</taxon>
        <taxon>Enterobacteriaceae</taxon>
        <taxon>Kosakonia</taxon>
    </lineage>
</organism>
<comment type="caution">
    <text evidence="1">The sequence shown here is derived from an EMBL/GenBank/DDBJ whole genome shotgun (WGS) entry which is preliminary data.</text>
</comment>
<dbReference type="RefSeq" id="WP_131406519.1">
    <property type="nucleotide sequence ID" value="NZ_SJOP01000002.1"/>
</dbReference>
<proteinExistence type="predicted"/>
<dbReference type="EMBL" id="SJOP01000002">
    <property type="protein sequence ID" value="TCC14272.1"/>
    <property type="molecule type" value="Genomic_DNA"/>
</dbReference>
<accession>A0A4R0HXB9</accession>
<evidence type="ECO:0000313" key="2">
    <source>
        <dbReference type="Proteomes" id="UP000291793"/>
    </source>
</evidence>
<protein>
    <submittedName>
        <fullName evidence="1">Uncharacterized protein</fullName>
    </submittedName>
</protein>
<reference evidence="1 2" key="1">
    <citation type="submission" date="2019-02" db="EMBL/GenBank/DDBJ databases">
        <title>The draft genome of Kosakonia quasisacchari strain WCHKQ120001.</title>
        <authorList>
            <person name="Wang C."/>
            <person name="Feng Y."/>
            <person name="Zong Z."/>
        </authorList>
    </citation>
    <scope>NUCLEOTIDE SEQUENCE [LARGE SCALE GENOMIC DNA]</scope>
    <source>
        <strain evidence="1 2">WCHKQ120001</strain>
    </source>
</reference>
<dbReference type="Proteomes" id="UP000291793">
    <property type="component" value="Unassembled WGS sequence"/>
</dbReference>
<evidence type="ECO:0000313" key="1">
    <source>
        <dbReference type="EMBL" id="TCC14272.1"/>
    </source>
</evidence>
<dbReference type="AlphaFoldDB" id="A0A4R0HXB9"/>
<dbReference type="OrthoDB" id="7595963at2"/>